<comment type="subcellular location">
    <subcellularLocation>
        <location evidence="1">Membrane</location>
        <topology evidence="1">Single-pass type I membrane protein</topology>
    </subcellularLocation>
</comment>
<keyword evidence="5" id="KW-1133">Transmembrane helix</keyword>
<dbReference type="PANTHER" id="PTHR27009">
    <property type="entry name" value="RUST RESISTANCE KINASE LR10-RELATED"/>
    <property type="match status" value="1"/>
</dbReference>
<proteinExistence type="predicted"/>
<dbReference type="GO" id="GO:0016020">
    <property type="term" value="C:membrane"/>
    <property type="evidence" value="ECO:0007669"/>
    <property type="project" value="UniProtKB-SubCell"/>
</dbReference>
<reference evidence="8 9" key="1">
    <citation type="submission" date="2020-05" db="EMBL/GenBank/DDBJ databases">
        <title>Vigna angularis (adzuki bean) Var. LongXiaoDou No. 4 denovo assembly.</title>
        <authorList>
            <person name="Xiang H."/>
        </authorList>
    </citation>
    <scope>NUCLEOTIDE SEQUENCE [LARGE SCALE GENOMIC DNA]</scope>
    <source>
        <tissue evidence="8">Leaf</tissue>
    </source>
</reference>
<keyword evidence="2" id="KW-0723">Serine/threonine-protein kinase</keyword>
<name>A0A8T0KF85_PHAAN</name>
<evidence type="ECO:0000256" key="4">
    <source>
        <dbReference type="ARBA" id="ARBA00022729"/>
    </source>
</evidence>
<comment type="caution">
    <text evidence="8">The sequence shown here is derived from an EMBL/GenBank/DDBJ whole genome shotgun (WGS) entry which is preliminary data.</text>
</comment>
<gene>
    <name evidence="8" type="ORF">HKW66_Vig0089720</name>
</gene>
<evidence type="ECO:0000256" key="6">
    <source>
        <dbReference type="ARBA" id="ARBA00023136"/>
    </source>
</evidence>
<keyword evidence="6" id="KW-0472">Membrane</keyword>
<evidence type="ECO:0000313" key="8">
    <source>
        <dbReference type="EMBL" id="KAG2398547.1"/>
    </source>
</evidence>
<dbReference type="EMBL" id="JABFOF010000004">
    <property type="protein sequence ID" value="KAG2398547.1"/>
    <property type="molecule type" value="Genomic_DNA"/>
</dbReference>
<evidence type="ECO:0000256" key="3">
    <source>
        <dbReference type="ARBA" id="ARBA00022692"/>
    </source>
</evidence>
<evidence type="ECO:0000313" key="9">
    <source>
        <dbReference type="Proteomes" id="UP000743370"/>
    </source>
</evidence>
<sequence length="105" mass="11760">MNACKIEERHKKMAERMVKVALFCVQYRPETRPIMSDVVKMLEGSVEISKPCNPFQHMIEGTFRGNYSVHASGTDVNTSITTSSSFMVTEPGIVYDIPDIELAST</sequence>
<evidence type="ECO:0000256" key="7">
    <source>
        <dbReference type="ARBA" id="ARBA00023180"/>
    </source>
</evidence>
<dbReference type="InterPro" id="IPR045874">
    <property type="entry name" value="LRK10/LRL21-25-like"/>
</dbReference>
<protein>
    <recommendedName>
        <fullName evidence="10">Serine-threonine/tyrosine-protein kinase catalytic domain-containing protein</fullName>
    </recommendedName>
</protein>
<dbReference type="GO" id="GO:0004674">
    <property type="term" value="F:protein serine/threonine kinase activity"/>
    <property type="evidence" value="ECO:0007669"/>
    <property type="project" value="UniProtKB-KW"/>
</dbReference>
<keyword evidence="7" id="KW-0325">Glycoprotein</keyword>
<evidence type="ECO:0008006" key="10">
    <source>
        <dbReference type="Google" id="ProtNLM"/>
    </source>
</evidence>
<accession>A0A8T0KF85</accession>
<evidence type="ECO:0000256" key="1">
    <source>
        <dbReference type="ARBA" id="ARBA00004479"/>
    </source>
</evidence>
<dbReference type="AlphaFoldDB" id="A0A8T0KF85"/>
<keyword evidence="3" id="KW-0812">Transmembrane</keyword>
<keyword evidence="2" id="KW-0418">Kinase</keyword>
<keyword evidence="2" id="KW-0808">Transferase</keyword>
<evidence type="ECO:0000256" key="2">
    <source>
        <dbReference type="ARBA" id="ARBA00022527"/>
    </source>
</evidence>
<keyword evidence="4" id="KW-0732">Signal</keyword>
<organism evidence="8 9">
    <name type="scientific">Phaseolus angularis</name>
    <name type="common">Azuki bean</name>
    <name type="synonym">Vigna angularis</name>
    <dbReference type="NCBI Taxonomy" id="3914"/>
    <lineage>
        <taxon>Eukaryota</taxon>
        <taxon>Viridiplantae</taxon>
        <taxon>Streptophyta</taxon>
        <taxon>Embryophyta</taxon>
        <taxon>Tracheophyta</taxon>
        <taxon>Spermatophyta</taxon>
        <taxon>Magnoliopsida</taxon>
        <taxon>eudicotyledons</taxon>
        <taxon>Gunneridae</taxon>
        <taxon>Pentapetalae</taxon>
        <taxon>rosids</taxon>
        <taxon>fabids</taxon>
        <taxon>Fabales</taxon>
        <taxon>Fabaceae</taxon>
        <taxon>Papilionoideae</taxon>
        <taxon>50 kb inversion clade</taxon>
        <taxon>NPAAA clade</taxon>
        <taxon>indigoferoid/millettioid clade</taxon>
        <taxon>Phaseoleae</taxon>
        <taxon>Vigna</taxon>
    </lineage>
</organism>
<dbReference type="Proteomes" id="UP000743370">
    <property type="component" value="Unassembled WGS sequence"/>
</dbReference>
<evidence type="ECO:0000256" key="5">
    <source>
        <dbReference type="ARBA" id="ARBA00022989"/>
    </source>
</evidence>